<reference evidence="14" key="1">
    <citation type="journal article" date="2021" name="PeerJ">
        <title>Extensive microbial diversity within the chicken gut microbiome revealed by metagenomics and culture.</title>
        <authorList>
            <person name="Gilroy R."/>
            <person name="Ravi A."/>
            <person name="Getino M."/>
            <person name="Pursley I."/>
            <person name="Horton D.L."/>
            <person name="Alikhan N.F."/>
            <person name="Baker D."/>
            <person name="Gharbi K."/>
            <person name="Hall N."/>
            <person name="Watson M."/>
            <person name="Adriaenssens E.M."/>
            <person name="Foster-Nyarko E."/>
            <person name="Jarju S."/>
            <person name="Secka A."/>
            <person name="Antonio M."/>
            <person name="Oren A."/>
            <person name="Chaudhuri R.R."/>
            <person name="La Ragione R."/>
            <person name="Hildebrand F."/>
            <person name="Pallen M.J."/>
        </authorList>
    </citation>
    <scope>NUCLEOTIDE SEQUENCE</scope>
    <source>
        <strain evidence="14">CHK180-15479</strain>
    </source>
</reference>
<feature type="chain" id="PRO_5038672079" description="peptidylprolyl isomerase" evidence="12">
    <location>
        <begin position="26"/>
        <end position="384"/>
    </location>
</feature>
<evidence type="ECO:0000256" key="5">
    <source>
        <dbReference type="ARBA" id="ARBA00023110"/>
    </source>
</evidence>
<dbReference type="PROSITE" id="PS51257">
    <property type="entry name" value="PROKAR_LIPOPROTEIN"/>
    <property type="match status" value="1"/>
</dbReference>
<dbReference type="Gene3D" id="3.10.50.40">
    <property type="match status" value="1"/>
</dbReference>
<dbReference type="EMBL" id="DWWT01000044">
    <property type="protein sequence ID" value="HJC06336.1"/>
    <property type="molecule type" value="Genomic_DNA"/>
</dbReference>
<comment type="catalytic activity">
    <reaction evidence="1 10">
        <text>[protein]-peptidylproline (omega=180) = [protein]-peptidylproline (omega=0)</text>
        <dbReference type="Rhea" id="RHEA:16237"/>
        <dbReference type="Rhea" id="RHEA-COMP:10747"/>
        <dbReference type="Rhea" id="RHEA-COMP:10748"/>
        <dbReference type="ChEBI" id="CHEBI:83833"/>
        <dbReference type="ChEBI" id="CHEBI:83834"/>
        <dbReference type="EC" id="5.2.1.8"/>
    </reaction>
</comment>
<dbReference type="InterPro" id="IPR005215">
    <property type="entry name" value="Trig_fac"/>
</dbReference>
<evidence type="ECO:0000313" key="15">
    <source>
        <dbReference type="Proteomes" id="UP000823910"/>
    </source>
</evidence>
<feature type="compositionally biased region" description="Low complexity" evidence="11">
    <location>
        <begin position="348"/>
        <end position="372"/>
    </location>
</feature>
<dbReference type="Pfam" id="PF05698">
    <property type="entry name" value="Trigger_C"/>
    <property type="match status" value="1"/>
</dbReference>
<feature type="signal peptide" evidence="12">
    <location>
        <begin position="1"/>
        <end position="25"/>
    </location>
</feature>
<keyword evidence="12" id="KW-0732">Signal</keyword>
<dbReference type="Gene3D" id="1.10.3120.10">
    <property type="entry name" value="Trigger factor, C-terminal domain"/>
    <property type="match status" value="1"/>
</dbReference>
<feature type="region of interest" description="Disordered" evidence="11">
    <location>
        <begin position="340"/>
        <end position="384"/>
    </location>
</feature>
<evidence type="ECO:0000256" key="9">
    <source>
        <dbReference type="ARBA" id="ARBA00024849"/>
    </source>
</evidence>
<sequence length="384" mass="41859">MKKIAKLCLCAAAALSLLAGCSGSAEEGQEDLGTVTLAEYKGVTVNVPPAEVTDEDVENRIQSVLSQNQEEVEVDRAAEEGDVVNIDYTGYQNGEEFAGGSAEGEDLELGSGTMIDGFEDGLIGLKKGDTKELNLTFPEDYREAALAGQSVVFDVTVNAVKEKRDPELTDEFVQSISDYQTVEEYRQGIRDEILTQRQESVDLQIQQTVLQNVVDNSQFDLSRNAISRRYNAQIDQYQEQAKMYGMRLSQLAQSYGMDEGSFKEYVYASVEDDAKNQLVLNTIAAQEGIAVTDEARQELADMNGQTVEEGVEAYGQESFDQMALNRQVMKFLAENAVNEAETGTDAQTATDSNAEETTAAASETEETTAAASETEETTAADSEE</sequence>
<dbReference type="Pfam" id="PF00254">
    <property type="entry name" value="FKBP_C"/>
    <property type="match status" value="1"/>
</dbReference>
<comment type="subcellular location">
    <subcellularLocation>
        <location evidence="2">Cytoplasm</location>
    </subcellularLocation>
</comment>
<dbReference type="InterPro" id="IPR037041">
    <property type="entry name" value="Trigger_fac_C_sf"/>
</dbReference>
<accession>A0A9D2SH51</accession>
<evidence type="ECO:0000256" key="7">
    <source>
        <dbReference type="ARBA" id="ARBA00023235"/>
    </source>
</evidence>
<evidence type="ECO:0000313" key="14">
    <source>
        <dbReference type="EMBL" id="HJC06336.1"/>
    </source>
</evidence>
<dbReference type="FunFam" id="3.10.50.40:FF:000001">
    <property type="entry name" value="Trigger factor"/>
    <property type="match status" value="1"/>
</dbReference>
<dbReference type="SUPFAM" id="SSF109998">
    <property type="entry name" value="Triger factor/SurA peptide-binding domain-like"/>
    <property type="match status" value="1"/>
</dbReference>
<feature type="compositionally biased region" description="Acidic residues" evidence="11">
    <location>
        <begin position="373"/>
        <end position="384"/>
    </location>
</feature>
<dbReference type="NCBIfam" id="TIGR00115">
    <property type="entry name" value="tig"/>
    <property type="match status" value="1"/>
</dbReference>
<dbReference type="GO" id="GO:0003755">
    <property type="term" value="F:peptidyl-prolyl cis-trans isomerase activity"/>
    <property type="evidence" value="ECO:0007669"/>
    <property type="project" value="UniProtKB-KW"/>
</dbReference>
<comment type="similarity">
    <text evidence="3">Belongs to the FKBP-type PPIase family. Tig subfamily.</text>
</comment>
<keyword evidence="8" id="KW-0131">Cell cycle</keyword>
<dbReference type="InterPro" id="IPR001179">
    <property type="entry name" value="PPIase_FKBP_dom"/>
</dbReference>
<dbReference type="Proteomes" id="UP000823910">
    <property type="component" value="Unassembled WGS sequence"/>
</dbReference>
<dbReference type="InterPro" id="IPR027304">
    <property type="entry name" value="Trigger_fact/SurA_dom_sf"/>
</dbReference>
<evidence type="ECO:0000259" key="13">
    <source>
        <dbReference type="PROSITE" id="PS50059"/>
    </source>
</evidence>
<dbReference type="SUPFAM" id="SSF54534">
    <property type="entry name" value="FKBP-like"/>
    <property type="match status" value="1"/>
</dbReference>
<keyword evidence="7 10" id="KW-0413">Isomerase</keyword>
<evidence type="ECO:0000256" key="6">
    <source>
        <dbReference type="ARBA" id="ARBA00023186"/>
    </source>
</evidence>
<evidence type="ECO:0000256" key="1">
    <source>
        <dbReference type="ARBA" id="ARBA00000971"/>
    </source>
</evidence>
<evidence type="ECO:0000256" key="10">
    <source>
        <dbReference type="PROSITE-ProRule" id="PRU00277"/>
    </source>
</evidence>
<comment type="caution">
    <text evidence="14">The sequence shown here is derived from an EMBL/GenBank/DDBJ whole genome shotgun (WGS) entry which is preliminary data.</text>
</comment>
<keyword evidence="6" id="KW-0143">Chaperone</keyword>
<dbReference type="GO" id="GO:0005737">
    <property type="term" value="C:cytoplasm"/>
    <property type="evidence" value="ECO:0007669"/>
    <property type="project" value="UniProtKB-SubCell"/>
</dbReference>
<name>A0A9D2SH51_9FIRM</name>
<dbReference type="GO" id="GO:0015031">
    <property type="term" value="P:protein transport"/>
    <property type="evidence" value="ECO:0007669"/>
    <property type="project" value="InterPro"/>
</dbReference>
<dbReference type="EC" id="5.2.1.8" evidence="10"/>
<feature type="domain" description="PPIase FKBP-type" evidence="13">
    <location>
        <begin position="81"/>
        <end position="161"/>
    </location>
</feature>
<reference evidence="14" key="2">
    <citation type="submission" date="2021-04" db="EMBL/GenBank/DDBJ databases">
        <authorList>
            <person name="Gilroy R."/>
        </authorList>
    </citation>
    <scope>NUCLEOTIDE SEQUENCE</scope>
    <source>
        <strain evidence="14">CHK180-15479</strain>
    </source>
</reference>
<protein>
    <recommendedName>
        <fullName evidence="10">peptidylprolyl isomerase</fullName>
        <ecNumber evidence="10">5.2.1.8</ecNumber>
    </recommendedName>
</protein>
<dbReference type="InterPro" id="IPR008880">
    <property type="entry name" value="Trigger_fac_C"/>
</dbReference>
<evidence type="ECO:0000256" key="11">
    <source>
        <dbReference type="SAM" id="MobiDB-lite"/>
    </source>
</evidence>
<evidence type="ECO:0000256" key="3">
    <source>
        <dbReference type="ARBA" id="ARBA00005464"/>
    </source>
</evidence>
<dbReference type="AlphaFoldDB" id="A0A9D2SH51"/>
<gene>
    <name evidence="14" type="primary">tig</name>
    <name evidence="14" type="ORF">H9704_09305</name>
</gene>
<dbReference type="InterPro" id="IPR046357">
    <property type="entry name" value="PPIase_dom_sf"/>
</dbReference>
<keyword evidence="4" id="KW-0132">Cell division</keyword>
<evidence type="ECO:0000256" key="12">
    <source>
        <dbReference type="SAM" id="SignalP"/>
    </source>
</evidence>
<dbReference type="GO" id="GO:0051301">
    <property type="term" value="P:cell division"/>
    <property type="evidence" value="ECO:0007669"/>
    <property type="project" value="UniProtKB-KW"/>
</dbReference>
<dbReference type="PROSITE" id="PS50059">
    <property type="entry name" value="FKBP_PPIASE"/>
    <property type="match status" value="1"/>
</dbReference>
<organism evidence="14 15">
    <name type="scientific">Candidatus Enterocloster excrementipullorum</name>
    <dbReference type="NCBI Taxonomy" id="2838559"/>
    <lineage>
        <taxon>Bacteria</taxon>
        <taxon>Bacillati</taxon>
        <taxon>Bacillota</taxon>
        <taxon>Clostridia</taxon>
        <taxon>Lachnospirales</taxon>
        <taxon>Lachnospiraceae</taxon>
        <taxon>Enterocloster</taxon>
    </lineage>
</organism>
<evidence type="ECO:0000256" key="4">
    <source>
        <dbReference type="ARBA" id="ARBA00022618"/>
    </source>
</evidence>
<keyword evidence="5 10" id="KW-0697">Rotamase</keyword>
<evidence type="ECO:0000256" key="8">
    <source>
        <dbReference type="ARBA" id="ARBA00023306"/>
    </source>
</evidence>
<proteinExistence type="inferred from homology"/>
<comment type="function">
    <text evidence="9">Involved in protein export. Acts as a chaperone by maintaining the newly synthesized protein in an open conformation. Functions as a peptidyl-prolyl cis-trans isomerase.</text>
</comment>
<dbReference type="GO" id="GO:0006457">
    <property type="term" value="P:protein folding"/>
    <property type="evidence" value="ECO:0007669"/>
    <property type="project" value="InterPro"/>
</dbReference>
<evidence type="ECO:0000256" key="2">
    <source>
        <dbReference type="ARBA" id="ARBA00004496"/>
    </source>
</evidence>